<dbReference type="InterPro" id="IPR035906">
    <property type="entry name" value="MetI-like_sf"/>
</dbReference>
<comment type="similarity">
    <text evidence="7">Belongs to the binding-protein-dependent transport system permease family.</text>
</comment>
<dbReference type="PANTHER" id="PTHR30193">
    <property type="entry name" value="ABC TRANSPORTER PERMEASE PROTEIN"/>
    <property type="match status" value="1"/>
</dbReference>
<dbReference type="CDD" id="cd06261">
    <property type="entry name" value="TM_PBP2"/>
    <property type="match status" value="1"/>
</dbReference>
<evidence type="ECO:0000313" key="9">
    <source>
        <dbReference type="EMBL" id="UVE50425.1"/>
    </source>
</evidence>
<evidence type="ECO:0000313" key="10">
    <source>
        <dbReference type="Proteomes" id="UP001058330"/>
    </source>
</evidence>
<keyword evidence="10" id="KW-1185">Reference proteome</keyword>
<evidence type="ECO:0000256" key="7">
    <source>
        <dbReference type="RuleBase" id="RU363032"/>
    </source>
</evidence>
<dbReference type="InterPro" id="IPR051393">
    <property type="entry name" value="ABC_transporter_permease"/>
</dbReference>
<name>A0ABY5REE1_HALLR</name>
<keyword evidence="2 7" id="KW-0813">Transport</keyword>
<feature type="transmembrane region" description="Helical" evidence="7">
    <location>
        <begin position="12"/>
        <end position="31"/>
    </location>
</feature>
<gene>
    <name evidence="9" type="ORF">KU306_00500</name>
</gene>
<feature type="transmembrane region" description="Helical" evidence="7">
    <location>
        <begin position="264"/>
        <end position="284"/>
    </location>
</feature>
<organism evidence="9 10">
    <name type="scientific">Haloferax larsenii</name>
    <dbReference type="NCBI Taxonomy" id="302484"/>
    <lineage>
        <taxon>Archaea</taxon>
        <taxon>Methanobacteriati</taxon>
        <taxon>Methanobacteriota</taxon>
        <taxon>Stenosarchaea group</taxon>
        <taxon>Halobacteria</taxon>
        <taxon>Halobacteriales</taxon>
        <taxon>Haloferacaceae</taxon>
        <taxon>Haloferax</taxon>
    </lineage>
</organism>
<dbReference type="Proteomes" id="UP001058330">
    <property type="component" value="Chromosome"/>
</dbReference>
<keyword evidence="4 7" id="KW-0812">Transmembrane</keyword>
<dbReference type="PANTHER" id="PTHR30193:SF37">
    <property type="entry name" value="INNER MEMBRANE ABC TRANSPORTER PERMEASE PROTEIN YCJO"/>
    <property type="match status" value="1"/>
</dbReference>
<feature type="domain" description="ABC transmembrane type-1" evidence="8">
    <location>
        <begin position="72"/>
        <end position="285"/>
    </location>
</feature>
<dbReference type="GeneID" id="74527325"/>
<keyword evidence="6 7" id="KW-0472">Membrane</keyword>
<feature type="transmembrane region" description="Helical" evidence="7">
    <location>
        <begin position="151"/>
        <end position="168"/>
    </location>
</feature>
<evidence type="ECO:0000259" key="8">
    <source>
        <dbReference type="PROSITE" id="PS50928"/>
    </source>
</evidence>
<evidence type="ECO:0000256" key="3">
    <source>
        <dbReference type="ARBA" id="ARBA00022475"/>
    </source>
</evidence>
<proteinExistence type="inferred from homology"/>
<evidence type="ECO:0000256" key="5">
    <source>
        <dbReference type="ARBA" id="ARBA00022989"/>
    </source>
</evidence>
<evidence type="ECO:0000256" key="6">
    <source>
        <dbReference type="ARBA" id="ARBA00023136"/>
    </source>
</evidence>
<feature type="transmembrane region" description="Helical" evidence="7">
    <location>
        <begin position="106"/>
        <end position="131"/>
    </location>
</feature>
<dbReference type="EMBL" id="CP078063">
    <property type="protein sequence ID" value="UVE50425.1"/>
    <property type="molecule type" value="Genomic_DNA"/>
</dbReference>
<sequence>MVRDIRAFDDSRAAAVFLAPTLAVLVLFLYYPSFETFRLSLYETLLLGQQTTFVGLDNFVTLATSPEYHNSLFVSFAFAAVVVVGSLTIALFVAYQLYRVDKWRSIYLVAAIWPYALPPAVAATVLLFLLHPNLGVITHYIELIPGVEFDWFTNGPLAFGVLAVVAIWKQLGYNIVFLLAALHNVPESLAETSRLDGVGSLTMLREVYVPLISPTLGFLVVMDTIYAFFATFPLVDLMTSGGPNGATNLLIFKLYRDAFEFNSLGLASAESIVLFGIVSILMLAQLKLTGEYAHYGA</sequence>
<evidence type="ECO:0000256" key="4">
    <source>
        <dbReference type="ARBA" id="ARBA00022692"/>
    </source>
</evidence>
<feature type="transmembrane region" description="Helical" evidence="7">
    <location>
        <begin position="72"/>
        <end position="94"/>
    </location>
</feature>
<feature type="transmembrane region" description="Helical" evidence="7">
    <location>
        <begin position="207"/>
        <end position="229"/>
    </location>
</feature>
<dbReference type="Pfam" id="PF00528">
    <property type="entry name" value="BPD_transp_1"/>
    <property type="match status" value="1"/>
</dbReference>
<protein>
    <submittedName>
        <fullName evidence="9">Sugar ABC transporter permease</fullName>
    </submittedName>
</protein>
<dbReference type="SUPFAM" id="SSF161098">
    <property type="entry name" value="MetI-like"/>
    <property type="match status" value="1"/>
</dbReference>
<dbReference type="InterPro" id="IPR000515">
    <property type="entry name" value="MetI-like"/>
</dbReference>
<accession>A0ABY5REE1</accession>
<evidence type="ECO:0000256" key="2">
    <source>
        <dbReference type="ARBA" id="ARBA00022448"/>
    </source>
</evidence>
<reference evidence="9" key="1">
    <citation type="submission" date="2021-07" db="EMBL/GenBank/DDBJ databases">
        <title>Studies on halocins as antimicrobial molecules from haloarchaea.</title>
        <authorList>
            <person name="Kumar S."/>
            <person name="Khare S.K."/>
        </authorList>
    </citation>
    <scope>NUCLEOTIDE SEQUENCE</scope>
    <source>
        <strain evidence="9">NCIM 5678</strain>
    </source>
</reference>
<keyword evidence="5 7" id="KW-1133">Transmembrane helix</keyword>
<evidence type="ECO:0000256" key="1">
    <source>
        <dbReference type="ARBA" id="ARBA00004651"/>
    </source>
</evidence>
<dbReference type="Gene3D" id="1.10.3720.10">
    <property type="entry name" value="MetI-like"/>
    <property type="match status" value="1"/>
</dbReference>
<dbReference type="PROSITE" id="PS50928">
    <property type="entry name" value="ABC_TM1"/>
    <property type="match status" value="1"/>
</dbReference>
<comment type="subcellular location">
    <subcellularLocation>
        <location evidence="1 7">Cell membrane</location>
        <topology evidence="1 7">Multi-pass membrane protein</topology>
    </subcellularLocation>
</comment>
<dbReference type="RefSeq" id="WP_007543014.1">
    <property type="nucleotide sequence ID" value="NZ_CP078063.1"/>
</dbReference>
<keyword evidence="3" id="KW-1003">Cell membrane</keyword>